<proteinExistence type="predicted"/>
<dbReference type="InterPro" id="IPR029052">
    <property type="entry name" value="Metallo-depent_PP-like"/>
</dbReference>
<reference evidence="1 2" key="1">
    <citation type="journal article" date="2014" name="Mol. Biol. Evol.">
        <title>Massive expansion of Ubiquitination-related gene families within the Chlamydiae.</title>
        <authorList>
            <person name="Domman D."/>
            <person name="Collingro A."/>
            <person name="Lagkouvardos I."/>
            <person name="Gehre L."/>
            <person name="Weinmaier T."/>
            <person name="Rattei T."/>
            <person name="Subtil A."/>
            <person name="Horn M."/>
        </authorList>
    </citation>
    <scope>NUCLEOTIDE SEQUENCE [LARGE SCALE GENOMIC DNA]</scope>
    <source>
        <strain evidence="1 2">EI2</strain>
    </source>
</reference>
<evidence type="ECO:0000313" key="2">
    <source>
        <dbReference type="Proteomes" id="UP000031465"/>
    </source>
</evidence>
<dbReference type="Gene3D" id="3.60.21.10">
    <property type="match status" value="1"/>
</dbReference>
<dbReference type="EMBL" id="JSAN01000031">
    <property type="protein sequence ID" value="KIC73282.1"/>
    <property type="molecule type" value="Genomic_DNA"/>
</dbReference>
<dbReference type="PATRIC" id="fig|362787.3.peg.565"/>
<sequence length="50" mass="5955">MKKWFIADTHFSHVNISKYANRLFARLEKMKRSLLKIGINALRKGIKFSF</sequence>
<gene>
    <name evidence="1" type="ORF">DB44_BH00050</name>
</gene>
<dbReference type="AlphaFoldDB" id="A0A0C1K1J1"/>
<comment type="caution">
    <text evidence="1">The sequence shown here is derived from an EMBL/GenBank/DDBJ whole genome shotgun (WGS) entry which is preliminary data.</text>
</comment>
<evidence type="ECO:0000313" key="1">
    <source>
        <dbReference type="EMBL" id="KIC73282.1"/>
    </source>
</evidence>
<name>A0A0C1K1J1_9BACT</name>
<organism evidence="1 2">
    <name type="scientific">Candidatus Protochlamydia amoebophila</name>
    <dbReference type="NCBI Taxonomy" id="362787"/>
    <lineage>
        <taxon>Bacteria</taxon>
        <taxon>Pseudomonadati</taxon>
        <taxon>Chlamydiota</taxon>
        <taxon>Chlamydiia</taxon>
        <taxon>Parachlamydiales</taxon>
        <taxon>Parachlamydiaceae</taxon>
        <taxon>Candidatus Protochlamydia</taxon>
    </lineage>
</organism>
<accession>A0A0C1K1J1</accession>
<protein>
    <submittedName>
        <fullName evidence="1">Uncharacterized protein</fullName>
    </submittedName>
</protein>
<dbReference type="Proteomes" id="UP000031465">
    <property type="component" value="Unassembled WGS sequence"/>
</dbReference>
<dbReference type="RefSeq" id="WP_193354134.1">
    <property type="nucleotide sequence ID" value="NZ_JSAN01000031.1"/>
</dbReference>